<feature type="transmembrane region" description="Helical" evidence="2">
    <location>
        <begin position="35"/>
        <end position="53"/>
    </location>
</feature>
<dbReference type="Proteomes" id="UP000236655">
    <property type="component" value="Chromosome"/>
</dbReference>
<dbReference type="PROSITE" id="PS50297">
    <property type="entry name" value="ANK_REP_REGION"/>
    <property type="match status" value="3"/>
</dbReference>
<name>A0A2I7N7R3_9NEIS</name>
<dbReference type="OrthoDB" id="198309at2"/>
<reference evidence="4" key="1">
    <citation type="submission" date="2017-11" db="EMBL/GenBank/DDBJ databases">
        <authorList>
            <person name="Chan K.G."/>
            <person name="Lee L.S."/>
        </authorList>
    </citation>
    <scope>NUCLEOTIDE SEQUENCE [LARGE SCALE GENOMIC DNA]</scope>
    <source>
        <strain evidence="4">DSM 100970</strain>
    </source>
</reference>
<accession>A0A2I7N7R3</accession>
<organism evidence="3 4">
    <name type="scientific">Aquella oligotrophica</name>
    <dbReference type="NCBI Taxonomy" id="2067065"/>
    <lineage>
        <taxon>Bacteria</taxon>
        <taxon>Pseudomonadati</taxon>
        <taxon>Pseudomonadota</taxon>
        <taxon>Betaproteobacteria</taxon>
        <taxon>Neisseriales</taxon>
        <taxon>Neisseriaceae</taxon>
        <taxon>Aquella</taxon>
    </lineage>
</organism>
<dbReference type="SUPFAM" id="SSF48403">
    <property type="entry name" value="Ankyrin repeat"/>
    <property type="match status" value="2"/>
</dbReference>
<keyword evidence="1" id="KW-0040">ANK repeat</keyword>
<dbReference type="InterPro" id="IPR002110">
    <property type="entry name" value="Ankyrin_rpt"/>
</dbReference>
<dbReference type="RefSeq" id="WP_102951765.1">
    <property type="nucleotide sequence ID" value="NZ_CP024847.1"/>
</dbReference>
<evidence type="ECO:0000256" key="1">
    <source>
        <dbReference type="PROSITE-ProRule" id="PRU00023"/>
    </source>
</evidence>
<dbReference type="PROSITE" id="PS50088">
    <property type="entry name" value="ANK_REPEAT"/>
    <property type="match status" value="3"/>
</dbReference>
<keyword evidence="4" id="KW-1185">Reference proteome</keyword>
<feature type="transmembrane region" description="Helical" evidence="2">
    <location>
        <begin position="59"/>
        <end position="76"/>
    </location>
</feature>
<feature type="repeat" description="ANK" evidence="1">
    <location>
        <begin position="596"/>
        <end position="624"/>
    </location>
</feature>
<dbReference type="EMBL" id="CP024847">
    <property type="protein sequence ID" value="AUR52472.1"/>
    <property type="molecule type" value="Genomic_DNA"/>
</dbReference>
<sequence>MIIIFSITLIVIIMLILLIAKFNEPRLTIYLGEYFNTYLFSLIFIVTIVGLLLYFFSTYWVWIIVGATLIIGYLLWKVLSPLFQYAILSDITCCSKEKYSPITIRTADKRKYAIFEKHGDTIVKQLISNQTLAKFIQLELLPNDDYFEVERIIKKSFEIDKLESQKQLISVINFFQEAYNKEKLTTRWWLDLITLILTGEEIDRNELDNYSIDLYEKNLSYDSYQNLLEIAYNEGNLGNGYTLLRILVNSGVKFKQTEVWQQKLFNNFLGTITYGNFEEAGFLLFAGFDINFINADGDTILHKLCSIDNYKNKDSDFLYIIDARWVKEERDHWQFMVSSEKEDLTNRKEKFILNAIGFLVKSGANLNSLDRGNCSPLALACFSLLNYNLIRSFIHCGADVDNINGENNLNGYYTTPLEIVLNNFVKEKKKEWLAIAITLLNSKATTKNLDSHLLRSLIYSDGDYFLSNYFDRGFGSGVNLLFEVIKLIVKNGYPINQTMKNDYVDIQSNDCLFNWVVDSPRACNYDLVEFLIKNGAELNQAQNNGITPLVNVIDKKLYSIARLLIRNGVNANQPAYLSLSEHGYRGNWEGSFITYPLHAACEQEALSIVELLIDNGAEVNVQTLLETTSGDIRHTVYSFTTLESPRGCIGSESRRTWLVGRLIGYTPLHYACSTHRLDIIDYLLKQGANINLAANNGVTPLMVACWNTNNYVIQHLIRKGADVNIRIFKAKEDHIQEWFYPIKIYLKECRETKQYMLDTVRLLTNHGAKFHDKQDLDNAIKLLQSESFSEAKLINDYLVSNQALLIG</sequence>
<dbReference type="InterPro" id="IPR036770">
    <property type="entry name" value="Ankyrin_rpt-contain_sf"/>
</dbReference>
<protein>
    <submittedName>
        <fullName evidence="3">Uncharacterized protein</fullName>
    </submittedName>
</protein>
<dbReference type="PANTHER" id="PTHR24118">
    <property type="entry name" value="POTE ANKYRIN DOMAIN"/>
    <property type="match status" value="1"/>
</dbReference>
<dbReference type="SMART" id="SM00248">
    <property type="entry name" value="ANK"/>
    <property type="match status" value="7"/>
</dbReference>
<dbReference type="PANTHER" id="PTHR24118:SF99">
    <property type="entry name" value="POTE ANKYRIN DOMAIN FAMILY MEMBER 3C-RELATED"/>
    <property type="match status" value="1"/>
</dbReference>
<gene>
    <name evidence="3" type="ORF">CUN60_09235</name>
</gene>
<feature type="transmembrane region" description="Helical" evidence="2">
    <location>
        <begin position="6"/>
        <end position="23"/>
    </location>
</feature>
<evidence type="ECO:0000256" key="2">
    <source>
        <dbReference type="SAM" id="Phobius"/>
    </source>
</evidence>
<evidence type="ECO:0000313" key="4">
    <source>
        <dbReference type="Proteomes" id="UP000236655"/>
    </source>
</evidence>
<proteinExistence type="predicted"/>
<keyword evidence="2" id="KW-0472">Membrane</keyword>
<feature type="repeat" description="ANK" evidence="1">
    <location>
        <begin position="663"/>
        <end position="695"/>
    </location>
</feature>
<feature type="repeat" description="ANK" evidence="1">
    <location>
        <begin position="696"/>
        <end position="728"/>
    </location>
</feature>
<keyword evidence="2" id="KW-1133">Transmembrane helix</keyword>
<dbReference type="Gene3D" id="1.25.40.20">
    <property type="entry name" value="Ankyrin repeat-containing domain"/>
    <property type="match status" value="2"/>
</dbReference>
<keyword evidence="2" id="KW-0812">Transmembrane</keyword>
<dbReference type="PRINTS" id="PR01415">
    <property type="entry name" value="ANKYRIN"/>
</dbReference>
<evidence type="ECO:0000313" key="3">
    <source>
        <dbReference type="EMBL" id="AUR52472.1"/>
    </source>
</evidence>
<dbReference type="Pfam" id="PF12796">
    <property type="entry name" value="Ank_2"/>
    <property type="match status" value="2"/>
</dbReference>
<dbReference type="KEGG" id="nba:CUN60_09235"/>
<dbReference type="AlphaFoldDB" id="A0A2I7N7R3"/>